<dbReference type="RefSeq" id="XP_030989741.1">
    <property type="nucleotide sequence ID" value="XM_031132825.1"/>
</dbReference>
<evidence type="ECO:0000313" key="16">
    <source>
        <dbReference type="EMBL" id="TPX08030.1"/>
    </source>
</evidence>
<dbReference type="PANTHER" id="PTHR14207">
    <property type="entry name" value="STEROL ISOMERASE"/>
    <property type="match status" value="1"/>
</dbReference>
<protein>
    <recommendedName>
        <fullName evidence="15">EXPERA domain-containing protein</fullName>
    </recommendedName>
</protein>
<keyword evidence="9 13" id="KW-0472">Membrane</keyword>
<dbReference type="STRING" id="1093900.A0A507AUX0"/>
<keyword evidence="3" id="KW-0444">Lipid biosynthesis</keyword>
<evidence type="ECO:0000256" key="6">
    <source>
        <dbReference type="ARBA" id="ARBA00022989"/>
    </source>
</evidence>
<evidence type="ECO:0000256" key="12">
    <source>
        <dbReference type="ARBA" id="ARBA00023235"/>
    </source>
</evidence>
<keyword evidence="5" id="KW-0752">Steroid biosynthesis</keyword>
<comment type="subcellular location">
    <subcellularLocation>
        <location evidence="1">Membrane</location>
        <topology evidence="1">Multi-pass membrane protein</topology>
    </subcellularLocation>
</comment>
<evidence type="ECO:0000256" key="4">
    <source>
        <dbReference type="ARBA" id="ARBA00022692"/>
    </source>
</evidence>
<dbReference type="InterPro" id="IPR007905">
    <property type="entry name" value="EBP"/>
</dbReference>
<sequence length="238" mass="26998">MAETIIVTSNASAHPYYPTDLPMADFVPNQTGSVVLVGKFCVIWSSVLVAAHFIIKNVRPNTPKSNYLVAMWFTLCGSIHLFFEGYFSLNSLSNLASKQDVFGQLWKEYSLSDSRYLTQDSFLIPMETLTAFIWGPMSFACAYCIIMEHPLRWALQIIISVGQLYGTILYFGTCILAELVSQISFCRPEALYYWFYYFHFNAWWLAIPSYLIWQSACASTAAIAKVQATQETGKKKSQ</sequence>
<comment type="caution">
    <text evidence="16">The sequence shown here is derived from an EMBL/GenBank/DDBJ whole genome shotgun (WGS) entry which is preliminary data.</text>
</comment>
<proteinExistence type="inferred from homology"/>
<keyword evidence="17" id="KW-1185">Reference proteome</keyword>
<name>A0A507AUX0_9PEZI</name>
<feature type="transmembrane region" description="Helical" evidence="14">
    <location>
        <begin position="33"/>
        <end position="55"/>
    </location>
</feature>
<evidence type="ECO:0000256" key="5">
    <source>
        <dbReference type="ARBA" id="ARBA00022955"/>
    </source>
</evidence>
<evidence type="ECO:0000256" key="14">
    <source>
        <dbReference type="SAM" id="Phobius"/>
    </source>
</evidence>
<dbReference type="OrthoDB" id="58557at2759"/>
<evidence type="ECO:0000259" key="15">
    <source>
        <dbReference type="PROSITE" id="PS51751"/>
    </source>
</evidence>
<evidence type="ECO:0000256" key="7">
    <source>
        <dbReference type="ARBA" id="ARBA00023011"/>
    </source>
</evidence>
<feature type="transmembrane region" description="Helical" evidence="14">
    <location>
        <begin position="153"/>
        <end position="171"/>
    </location>
</feature>
<keyword evidence="4 13" id="KW-0812">Transmembrane</keyword>
<evidence type="ECO:0000256" key="9">
    <source>
        <dbReference type="ARBA" id="ARBA00023136"/>
    </source>
</evidence>
<keyword evidence="10" id="KW-1207">Sterol metabolism</keyword>
<dbReference type="GO" id="GO:0047750">
    <property type="term" value="F:cholestenol delta-isomerase activity"/>
    <property type="evidence" value="ECO:0007669"/>
    <property type="project" value="InterPro"/>
</dbReference>
<dbReference type="PROSITE" id="PS51751">
    <property type="entry name" value="EXPERA"/>
    <property type="match status" value="1"/>
</dbReference>
<keyword evidence="11" id="KW-0753">Steroid metabolism</keyword>
<feature type="transmembrane region" description="Helical" evidence="14">
    <location>
        <begin position="122"/>
        <end position="146"/>
    </location>
</feature>
<keyword evidence="6 13" id="KW-1133">Transmembrane helix</keyword>
<keyword evidence="8" id="KW-0443">Lipid metabolism</keyword>
<feature type="transmembrane region" description="Helical" evidence="14">
    <location>
        <begin position="191"/>
        <end position="213"/>
    </location>
</feature>
<keyword evidence="7" id="KW-0756">Sterol biosynthesis</keyword>
<evidence type="ECO:0000256" key="11">
    <source>
        <dbReference type="ARBA" id="ARBA00023221"/>
    </source>
</evidence>
<dbReference type="PANTHER" id="PTHR14207:SF0">
    <property type="entry name" value="3-BETA-HYDROXYSTEROID-DELTA(8),DELTA(7)-ISOMERASE"/>
    <property type="match status" value="1"/>
</dbReference>
<dbReference type="Pfam" id="PF05241">
    <property type="entry name" value="EBP"/>
    <property type="match status" value="1"/>
</dbReference>
<accession>A0A507AUX0</accession>
<evidence type="ECO:0000313" key="17">
    <source>
        <dbReference type="Proteomes" id="UP000319257"/>
    </source>
</evidence>
<evidence type="ECO:0000256" key="13">
    <source>
        <dbReference type="PROSITE-ProRule" id="PRU01087"/>
    </source>
</evidence>
<reference evidence="16 17" key="1">
    <citation type="submission" date="2019-06" db="EMBL/GenBank/DDBJ databases">
        <title>Draft genome sequence of the filamentous fungus Phialemoniopsis curvata isolated from diesel fuel.</title>
        <authorList>
            <person name="Varaljay V.A."/>
            <person name="Lyon W.J."/>
            <person name="Crouch A.L."/>
            <person name="Drake C.E."/>
            <person name="Hollomon J.M."/>
            <person name="Nadeau L.J."/>
            <person name="Nunn H.S."/>
            <person name="Stevenson B.S."/>
            <person name="Bojanowski C.L."/>
            <person name="Crookes-Goodson W.J."/>
        </authorList>
    </citation>
    <scope>NUCLEOTIDE SEQUENCE [LARGE SCALE GENOMIC DNA]</scope>
    <source>
        <strain evidence="16 17">D216</strain>
    </source>
</reference>
<dbReference type="InterPro" id="IPR033118">
    <property type="entry name" value="EXPERA"/>
</dbReference>
<feature type="transmembrane region" description="Helical" evidence="14">
    <location>
        <begin position="67"/>
        <end position="87"/>
    </location>
</feature>
<dbReference type="GO" id="GO:0005783">
    <property type="term" value="C:endoplasmic reticulum"/>
    <property type="evidence" value="ECO:0007669"/>
    <property type="project" value="TreeGrafter"/>
</dbReference>
<evidence type="ECO:0000256" key="3">
    <source>
        <dbReference type="ARBA" id="ARBA00022516"/>
    </source>
</evidence>
<feature type="domain" description="EXPERA" evidence="15">
    <location>
        <begin position="65"/>
        <end position="212"/>
    </location>
</feature>
<dbReference type="GO" id="GO:0004769">
    <property type="term" value="F:steroid Delta-isomerase activity"/>
    <property type="evidence" value="ECO:0007669"/>
    <property type="project" value="TreeGrafter"/>
</dbReference>
<dbReference type="GO" id="GO:0016020">
    <property type="term" value="C:membrane"/>
    <property type="evidence" value="ECO:0007669"/>
    <property type="project" value="UniProtKB-SubCell"/>
</dbReference>
<dbReference type="GO" id="GO:0000247">
    <property type="term" value="F:C-8 sterol isomerase activity"/>
    <property type="evidence" value="ECO:0007669"/>
    <property type="project" value="TreeGrafter"/>
</dbReference>
<dbReference type="GO" id="GO:0016126">
    <property type="term" value="P:sterol biosynthetic process"/>
    <property type="evidence" value="ECO:0007669"/>
    <property type="project" value="UniProtKB-KW"/>
</dbReference>
<evidence type="ECO:0000256" key="1">
    <source>
        <dbReference type="ARBA" id="ARBA00004141"/>
    </source>
</evidence>
<dbReference type="GeneID" id="41977677"/>
<dbReference type="Proteomes" id="UP000319257">
    <property type="component" value="Unassembled WGS sequence"/>
</dbReference>
<gene>
    <name evidence="16" type="ORF">E0L32_010230</name>
</gene>
<evidence type="ECO:0000256" key="2">
    <source>
        <dbReference type="ARBA" id="ARBA00008337"/>
    </source>
</evidence>
<evidence type="ECO:0000256" key="10">
    <source>
        <dbReference type="ARBA" id="ARBA00023166"/>
    </source>
</evidence>
<keyword evidence="12" id="KW-0413">Isomerase</keyword>
<dbReference type="EMBL" id="SKBQ01000081">
    <property type="protein sequence ID" value="TPX08030.1"/>
    <property type="molecule type" value="Genomic_DNA"/>
</dbReference>
<organism evidence="16 17">
    <name type="scientific">Thyridium curvatum</name>
    <dbReference type="NCBI Taxonomy" id="1093900"/>
    <lineage>
        <taxon>Eukaryota</taxon>
        <taxon>Fungi</taxon>
        <taxon>Dikarya</taxon>
        <taxon>Ascomycota</taxon>
        <taxon>Pezizomycotina</taxon>
        <taxon>Sordariomycetes</taxon>
        <taxon>Sordariomycetidae</taxon>
        <taxon>Thyridiales</taxon>
        <taxon>Thyridiaceae</taxon>
        <taxon>Thyridium</taxon>
    </lineage>
</organism>
<evidence type="ECO:0000256" key="8">
    <source>
        <dbReference type="ARBA" id="ARBA00023098"/>
    </source>
</evidence>
<dbReference type="InParanoid" id="A0A507AUX0"/>
<comment type="similarity">
    <text evidence="2">Belongs to the EBP family.</text>
</comment>
<dbReference type="AlphaFoldDB" id="A0A507AUX0"/>